<dbReference type="GO" id="GO:0000155">
    <property type="term" value="F:phosphorelay sensor kinase activity"/>
    <property type="evidence" value="ECO:0007669"/>
    <property type="project" value="InterPro"/>
</dbReference>
<dbReference type="Pfam" id="PF13596">
    <property type="entry name" value="PAS_10"/>
    <property type="match status" value="1"/>
</dbReference>
<keyword evidence="11" id="KW-0489">Methyltransferase</keyword>
<dbReference type="PANTHER" id="PTHR24422">
    <property type="entry name" value="CHEMOTAXIS PROTEIN METHYLTRANSFERASE"/>
    <property type="match status" value="1"/>
</dbReference>
<feature type="region of interest" description="Disordered" evidence="5">
    <location>
        <begin position="1"/>
        <end position="61"/>
    </location>
</feature>
<dbReference type="EC" id="2.7.13.3" evidence="2"/>
<dbReference type="CDD" id="cd16434">
    <property type="entry name" value="CheB-CheR_fusion"/>
    <property type="match status" value="1"/>
</dbReference>
<dbReference type="InterPro" id="IPR000700">
    <property type="entry name" value="PAS-assoc_C"/>
</dbReference>
<protein>
    <recommendedName>
        <fullName evidence="2">histidine kinase</fullName>
        <ecNumber evidence="2">2.7.13.3</ecNumber>
    </recommendedName>
</protein>
<dbReference type="InterPro" id="IPR000780">
    <property type="entry name" value="CheR_MeTrfase"/>
</dbReference>
<dbReference type="PRINTS" id="PR00996">
    <property type="entry name" value="CHERMTFRASE"/>
</dbReference>
<proteinExistence type="predicted"/>
<evidence type="ECO:0000259" key="8">
    <source>
        <dbReference type="PROSITE" id="PS50113"/>
    </source>
</evidence>
<dbReference type="InterPro" id="IPR036097">
    <property type="entry name" value="HisK_dim/P_sf"/>
</dbReference>
<feature type="active site" evidence="3">
    <location>
        <position position="73"/>
    </location>
</feature>
<dbReference type="InterPro" id="IPR036890">
    <property type="entry name" value="HATPase_C_sf"/>
</dbReference>
<feature type="domain" description="Histidine kinase" evidence="6">
    <location>
        <begin position="1344"/>
        <end position="1557"/>
    </location>
</feature>
<dbReference type="RefSeq" id="WP_090073906.1">
    <property type="nucleotide sequence ID" value="NZ_FOVR01000009.1"/>
</dbReference>
<dbReference type="InterPro" id="IPR000014">
    <property type="entry name" value="PAS"/>
</dbReference>
<dbReference type="Gene3D" id="3.40.50.180">
    <property type="entry name" value="Methylesterase CheB, C-terminal domain"/>
    <property type="match status" value="1"/>
</dbReference>
<keyword evidence="12" id="KW-1185">Reference proteome</keyword>
<dbReference type="SUPFAM" id="SSF55785">
    <property type="entry name" value="PYP-like sensor domain (PAS domain)"/>
    <property type="match status" value="2"/>
</dbReference>
<dbReference type="Pfam" id="PF03705">
    <property type="entry name" value="CheR_N"/>
    <property type="match status" value="1"/>
</dbReference>
<dbReference type="Pfam" id="PF13426">
    <property type="entry name" value="PAS_9"/>
    <property type="match status" value="2"/>
</dbReference>
<dbReference type="Gene3D" id="3.30.565.10">
    <property type="entry name" value="Histidine kinase-like ATPase, C-terminal domain"/>
    <property type="match status" value="1"/>
</dbReference>
<dbReference type="GO" id="GO:0032259">
    <property type="term" value="P:methylation"/>
    <property type="evidence" value="ECO:0007669"/>
    <property type="project" value="UniProtKB-KW"/>
</dbReference>
<dbReference type="SMART" id="SM00388">
    <property type="entry name" value="HisKA"/>
    <property type="match status" value="1"/>
</dbReference>
<dbReference type="STRING" id="655353.SAMN04488056_10943"/>
<keyword evidence="3" id="KW-0378">Hydrolase</keyword>
<dbReference type="GO" id="GO:0005737">
    <property type="term" value="C:cytoplasm"/>
    <property type="evidence" value="ECO:0007669"/>
    <property type="project" value="InterPro"/>
</dbReference>
<evidence type="ECO:0000256" key="5">
    <source>
        <dbReference type="SAM" id="MobiDB-lite"/>
    </source>
</evidence>
<dbReference type="InterPro" id="IPR022642">
    <property type="entry name" value="CheR_C"/>
</dbReference>
<evidence type="ECO:0000259" key="10">
    <source>
        <dbReference type="PROSITE" id="PS50123"/>
    </source>
</evidence>
<feature type="domain" description="PAC" evidence="8">
    <location>
        <begin position="981"/>
        <end position="1033"/>
    </location>
</feature>
<reference evidence="11 12" key="1">
    <citation type="submission" date="2016-10" db="EMBL/GenBank/DDBJ databases">
        <authorList>
            <person name="de Groot N.N."/>
        </authorList>
    </citation>
    <scope>NUCLEOTIDE SEQUENCE [LARGE SCALE GENOMIC DNA]</scope>
    <source>
        <strain evidence="11 12">CGMCC 1.9157</strain>
    </source>
</reference>
<dbReference type="OrthoDB" id="9816309at2"/>
<dbReference type="GO" id="GO:0008984">
    <property type="term" value="F:protein-glutamate methylesterase activity"/>
    <property type="evidence" value="ECO:0007669"/>
    <property type="project" value="InterPro"/>
</dbReference>
<evidence type="ECO:0000256" key="1">
    <source>
        <dbReference type="ARBA" id="ARBA00000085"/>
    </source>
</evidence>
<accession>A0A1I5IJW2</accession>
<feature type="domain" description="PAC" evidence="8">
    <location>
        <begin position="1275"/>
        <end position="1326"/>
    </location>
</feature>
<dbReference type="InterPro" id="IPR005467">
    <property type="entry name" value="His_kinase_dom"/>
</dbReference>
<evidence type="ECO:0000256" key="4">
    <source>
        <dbReference type="SAM" id="Coils"/>
    </source>
</evidence>
<dbReference type="InterPro" id="IPR000673">
    <property type="entry name" value="Sig_transdc_resp-reg_Me-estase"/>
</dbReference>
<dbReference type="Gene3D" id="3.40.50.150">
    <property type="entry name" value="Vaccinia Virus protein VP39"/>
    <property type="match status" value="1"/>
</dbReference>
<dbReference type="PROSITE" id="PS50113">
    <property type="entry name" value="PAC"/>
    <property type="match status" value="2"/>
</dbReference>
<organism evidence="11 12">
    <name type="scientific">Cohaesibacter marisflavi</name>
    <dbReference type="NCBI Taxonomy" id="655353"/>
    <lineage>
        <taxon>Bacteria</taxon>
        <taxon>Pseudomonadati</taxon>
        <taxon>Pseudomonadota</taxon>
        <taxon>Alphaproteobacteria</taxon>
        <taxon>Hyphomicrobiales</taxon>
        <taxon>Cohaesibacteraceae</taxon>
    </lineage>
</organism>
<feature type="coiled-coil region" evidence="4">
    <location>
        <begin position="718"/>
        <end position="773"/>
    </location>
</feature>
<dbReference type="SUPFAM" id="SSF47384">
    <property type="entry name" value="Homodimeric domain of signal transducing histidine kinase"/>
    <property type="match status" value="1"/>
</dbReference>
<dbReference type="GO" id="GO:0000156">
    <property type="term" value="F:phosphorelay response regulator activity"/>
    <property type="evidence" value="ECO:0007669"/>
    <property type="project" value="InterPro"/>
</dbReference>
<dbReference type="Pfam" id="PF02518">
    <property type="entry name" value="HATPase_c"/>
    <property type="match status" value="1"/>
</dbReference>
<gene>
    <name evidence="11" type="ORF">SAMN04488056_10943</name>
</gene>
<dbReference type="InterPro" id="IPR001610">
    <property type="entry name" value="PAC"/>
</dbReference>
<dbReference type="InterPro" id="IPR003594">
    <property type="entry name" value="HATPase_dom"/>
</dbReference>
<dbReference type="SMART" id="SM00387">
    <property type="entry name" value="HATPase_c"/>
    <property type="match status" value="1"/>
</dbReference>
<dbReference type="InterPro" id="IPR003661">
    <property type="entry name" value="HisK_dim/P_dom"/>
</dbReference>
<dbReference type="CDD" id="cd00082">
    <property type="entry name" value="HisKA"/>
    <property type="match status" value="1"/>
</dbReference>
<sequence length="1558" mass="175978">MSKDTDSEQLSATPAQEALDQKVQNSSAPSENTKVDASEQLSHPPAEETALDDPQTEPGQQGNTIRIVAIGASAGGLEPIEQFFDALPTDPNVAFVIIQHLSPNFQSMMDQLIARHTHMRIVHAEDQMAIEPNVIYLNPPRTELSVKEGKLSATAYPDNDMLSLPIDAFFTSLAKEEGEHAIGIVLSGTGSDGTRGSLQIVQHGGVVIAQEPSKAKFDSMPRKVIDTINTAYVADVTDMPEILAAVISGSEVPRPEPEAIDTEIGNPESRILAILQKSYGTDFTFYKNATIHRRIQRRALLKREASLDKYCESLLFDKEEMDTLYCDLLIGVTEFFRDKEAFEAIKSKVLPDLVANMTEERQIRIWVPGCATGEEAYSIAILVSEIAKRNGITPNLKIFATDIHFRSLEIAAEGSYNAESVAHIPETLLKTYFDFVDNRYQVKKSLRRKVVFSTQNLLKDPPFTKIDLVTCRNLLIYFNELAQRKVLSLFHFALKEKGHLFLGSSETVGNLDEEFTSIDKRWRIFQKKHNSQIRDAAFLMPATSRSQEDTENGLSLRETRSHNLAAAKKESLTRQALYGAYDRLLERYAPTGFLINDLGELMHIFGNADKFLQVRKGLFSNRITDLVQTDLKLAITSGIERAMTINHEPDFERSVQIKESEDNLTRLTIRVTKILNVESHSVFLLITLEERKSPLSERTIKNSNAPILGHEEIYVSRIAELENELRSTGESLQTTIEELETSNEELQATNEELTASNEELQSTNEELHSVNEELYTVSAEHQRKIVELTEMTDDMENLLRSTQIGTIFLDEEARIRRFTPASTKAFNLMPHDVGRPIGHVTCRFDSTDLLTHTQETITRGTEHSREVECDGIIYLLNILPYKTELETITGAVITVFEIDELKRAQERVKQEREFYKTVVDLQSDLICRFKPDTTITYANSAFHAFFDITPDAIKGTLFKNLLKTPQKEDLVNAIENLEQDVSIEWEFKQADKSSKWLQCRFNILRDEHGAIFEIQAVLHNVTEIVERENLISEFNRIAASTNLDLNDKIERILTRVSEVSRLPAALKISFENQQIAIDTIIGMKKGKLSVGQTFSTPCASCQHALTSDEGIPYRDYFIACIVRTTDIFHSKGYQTVIGAPTISNGEANGAILLASKFHISKSYLENYQPIVDRIADWIGYELFRRDQQEKLEMLNNMFMEEEERFRKLYMETPVIMHSLDKDGIIVEANEEWLTTLGYEREDVIGHHWEEFMTEASTQYAYEVVLPETTKNKQADNVPFQMVKKDGGIIDVEMSTIIVADGKGVEQTRTVLADVSDRVRAEKELEAHNQELKLINENLNQFTHIISHDLAGPLRAIQHTATWIEEDLDENTQNEIQEHIDRLKDQISHLGSLIADLSDYSKAGSNVQEAEEIHLTVNLQSIFDIVDGSDAIRFETSLPQESILTYRAPLLLVLRNLIENAIKYHDKDNGIVKVWQEDLGDAWAFAVCDDGPGIDPKHHGKILLPFRKLERKDKVPGNGMGLALVKKAIESVGGTLTILSDPSIEPGTTFRFTWPKQGK</sequence>
<keyword evidence="4" id="KW-0175">Coiled coil</keyword>
<keyword evidence="11" id="KW-0808">Transferase</keyword>
<feature type="active site" evidence="3">
    <location>
        <position position="100"/>
    </location>
</feature>
<dbReference type="SUPFAM" id="SSF47757">
    <property type="entry name" value="Chemotaxis receptor methyltransferase CheR, N-terminal domain"/>
    <property type="match status" value="1"/>
</dbReference>
<dbReference type="Pfam" id="PF01739">
    <property type="entry name" value="CheR"/>
    <property type="match status" value="1"/>
</dbReference>
<dbReference type="PROSITE" id="PS50109">
    <property type="entry name" value="HIS_KIN"/>
    <property type="match status" value="1"/>
</dbReference>
<evidence type="ECO:0000259" key="7">
    <source>
        <dbReference type="PROSITE" id="PS50112"/>
    </source>
</evidence>
<dbReference type="CDD" id="cd00130">
    <property type="entry name" value="PAS"/>
    <property type="match status" value="2"/>
</dbReference>
<dbReference type="PROSITE" id="PS50122">
    <property type="entry name" value="CHEB"/>
    <property type="match status" value="1"/>
</dbReference>
<feature type="domain" description="PAS" evidence="7">
    <location>
        <begin position="1201"/>
        <end position="1267"/>
    </location>
</feature>
<evidence type="ECO:0000256" key="3">
    <source>
        <dbReference type="PROSITE-ProRule" id="PRU00050"/>
    </source>
</evidence>
<dbReference type="InterPro" id="IPR029063">
    <property type="entry name" value="SAM-dependent_MTases_sf"/>
</dbReference>
<name>A0A1I5IJW2_9HYPH</name>
<feature type="active site" evidence="3">
    <location>
        <position position="192"/>
    </location>
</feature>
<dbReference type="InterPro" id="IPR035909">
    <property type="entry name" value="CheB_C"/>
</dbReference>
<dbReference type="InterPro" id="IPR022641">
    <property type="entry name" value="CheR_N"/>
</dbReference>
<dbReference type="SUPFAM" id="SSF55874">
    <property type="entry name" value="ATPase domain of HSP90 chaperone/DNA topoisomerase II/histidine kinase"/>
    <property type="match status" value="1"/>
</dbReference>
<evidence type="ECO:0000259" key="6">
    <source>
        <dbReference type="PROSITE" id="PS50109"/>
    </source>
</evidence>
<dbReference type="PROSITE" id="PS50112">
    <property type="entry name" value="PAS"/>
    <property type="match status" value="1"/>
</dbReference>
<dbReference type="PANTHER" id="PTHR24422:SF27">
    <property type="entry name" value="PROTEIN-GLUTAMATE O-METHYLTRANSFERASE"/>
    <property type="match status" value="1"/>
</dbReference>
<dbReference type="SUPFAM" id="SSF52738">
    <property type="entry name" value="Methylesterase CheB, C-terminal domain"/>
    <property type="match status" value="1"/>
</dbReference>
<dbReference type="Pfam" id="PF01339">
    <property type="entry name" value="CheB_methylest"/>
    <property type="match status" value="1"/>
</dbReference>
<evidence type="ECO:0000313" key="11">
    <source>
        <dbReference type="EMBL" id="SFO60887.1"/>
    </source>
</evidence>
<comment type="catalytic activity">
    <reaction evidence="1">
        <text>ATP + protein L-histidine = ADP + protein N-phospho-L-histidine.</text>
        <dbReference type="EC" id="2.7.13.3"/>
    </reaction>
</comment>
<dbReference type="Pfam" id="PF00512">
    <property type="entry name" value="HisKA"/>
    <property type="match status" value="1"/>
</dbReference>
<dbReference type="SMART" id="SM00091">
    <property type="entry name" value="PAS"/>
    <property type="match status" value="3"/>
</dbReference>
<dbReference type="SMART" id="SM00086">
    <property type="entry name" value="PAC"/>
    <property type="match status" value="2"/>
</dbReference>
<evidence type="ECO:0000256" key="2">
    <source>
        <dbReference type="ARBA" id="ARBA00012438"/>
    </source>
</evidence>
<feature type="domain" description="CheR-type methyltransferase" evidence="10">
    <location>
        <begin position="270"/>
        <end position="528"/>
    </location>
</feature>
<feature type="domain" description="CheB-type methylesterase" evidence="9">
    <location>
        <begin position="61"/>
        <end position="250"/>
    </location>
</feature>
<dbReference type="GO" id="GO:0008757">
    <property type="term" value="F:S-adenosylmethionine-dependent methyltransferase activity"/>
    <property type="evidence" value="ECO:0007669"/>
    <property type="project" value="InterPro"/>
</dbReference>
<feature type="compositionally biased region" description="Polar residues" evidence="5">
    <location>
        <begin position="22"/>
        <end position="32"/>
    </location>
</feature>
<evidence type="ECO:0000313" key="12">
    <source>
        <dbReference type="Proteomes" id="UP000199236"/>
    </source>
</evidence>
<keyword evidence="3" id="KW-0145">Chemotaxis</keyword>
<dbReference type="EMBL" id="FOVR01000009">
    <property type="protein sequence ID" value="SFO60887.1"/>
    <property type="molecule type" value="Genomic_DNA"/>
</dbReference>
<dbReference type="SUPFAM" id="SSF53335">
    <property type="entry name" value="S-adenosyl-L-methionine-dependent methyltransferases"/>
    <property type="match status" value="1"/>
</dbReference>
<dbReference type="InterPro" id="IPR050903">
    <property type="entry name" value="Bact_Chemotaxis_MeTrfase"/>
</dbReference>
<dbReference type="PROSITE" id="PS50123">
    <property type="entry name" value="CHER"/>
    <property type="match status" value="1"/>
</dbReference>
<dbReference type="Gene3D" id="3.30.450.20">
    <property type="entry name" value="PAS domain"/>
    <property type="match status" value="3"/>
</dbReference>
<dbReference type="InterPro" id="IPR035965">
    <property type="entry name" value="PAS-like_dom_sf"/>
</dbReference>
<dbReference type="Proteomes" id="UP000199236">
    <property type="component" value="Unassembled WGS sequence"/>
</dbReference>
<dbReference type="NCBIfam" id="TIGR00229">
    <property type="entry name" value="sensory_box"/>
    <property type="match status" value="2"/>
</dbReference>
<evidence type="ECO:0000259" key="9">
    <source>
        <dbReference type="PROSITE" id="PS50122"/>
    </source>
</evidence>
<dbReference type="Gene3D" id="1.10.287.130">
    <property type="match status" value="1"/>
</dbReference>
<feature type="coiled-coil region" evidence="4">
    <location>
        <begin position="1317"/>
        <end position="1344"/>
    </location>
</feature>
<dbReference type="GO" id="GO:0006935">
    <property type="term" value="P:chemotaxis"/>
    <property type="evidence" value="ECO:0007669"/>
    <property type="project" value="UniProtKB-UniRule"/>
</dbReference>
<dbReference type="SMART" id="SM00138">
    <property type="entry name" value="MeTrc"/>
    <property type="match status" value="1"/>
</dbReference>